<evidence type="ECO:0000256" key="1">
    <source>
        <dbReference type="SAM" id="Phobius"/>
    </source>
</evidence>
<accession>A0ABT6XIH4</accession>
<evidence type="ECO:0000313" key="3">
    <source>
        <dbReference type="Proteomes" id="UP001321580"/>
    </source>
</evidence>
<feature type="transmembrane region" description="Helical" evidence="1">
    <location>
        <begin position="111"/>
        <end position="136"/>
    </location>
</feature>
<organism evidence="2 3">
    <name type="scientific">Lysobacter stagni</name>
    <dbReference type="NCBI Taxonomy" id="3045172"/>
    <lineage>
        <taxon>Bacteria</taxon>
        <taxon>Pseudomonadati</taxon>
        <taxon>Pseudomonadota</taxon>
        <taxon>Gammaproteobacteria</taxon>
        <taxon>Lysobacterales</taxon>
        <taxon>Lysobacteraceae</taxon>
        <taxon>Lysobacter</taxon>
    </lineage>
</organism>
<evidence type="ECO:0000313" key="2">
    <source>
        <dbReference type="EMBL" id="MDI9239950.1"/>
    </source>
</evidence>
<feature type="transmembrane region" description="Helical" evidence="1">
    <location>
        <begin position="148"/>
        <end position="169"/>
    </location>
</feature>
<feature type="transmembrane region" description="Helical" evidence="1">
    <location>
        <begin position="274"/>
        <end position="293"/>
    </location>
</feature>
<dbReference type="RefSeq" id="WP_283213313.1">
    <property type="nucleotide sequence ID" value="NZ_JASGBI010000001.1"/>
</dbReference>
<feature type="transmembrane region" description="Helical" evidence="1">
    <location>
        <begin position="359"/>
        <end position="377"/>
    </location>
</feature>
<keyword evidence="1" id="KW-1133">Transmembrane helix</keyword>
<feature type="transmembrane region" description="Helical" evidence="1">
    <location>
        <begin position="47"/>
        <end position="66"/>
    </location>
</feature>
<feature type="transmembrane region" description="Helical" evidence="1">
    <location>
        <begin position="242"/>
        <end position="262"/>
    </location>
</feature>
<dbReference type="Proteomes" id="UP001321580">
    <property type="component" value="Unassembled WGS sequence"/>
</dbReference>
<feature type="transmembrane region" description="Helical" evidence="1">
    <location>
        <begin position="383"/>
        <end position="402"/>
    </location>
</feature>
<protein>
    <recommendedName>
        <fullName evidence="4">Permease</fullName>
    </recommendedName>
</protein>
<keyword evidence="3" id="KW-1185">Reference proteome</keyword>
<feature type="transmembrane region" description="Helical" evidence="1">
    <location>
        <begin position="218"/>
        <end position="236"/>
    </location>
</feature>
<name>A0ABT6XIH4_9GAMM</name>
<feature type="transmembrane region" description="Helical" evidence="1">
    <location>
        <begin position="18"/>
        <end position="35"/>
    </location>
</feature>
<gene>
    <name evidence="2" type="ORF">QLQ15_13640</name>
</gene>
<keyword evidence="1" id="KW-0472">Membrane</keyword>
<proteinExistence type="predicted"/>
<keyword evidence="1" id="KW-0812">Transmembrane</keyword>
<evidence type="ECO:0008006" key="4">
    <source>
        <dbReference type="Google" id="ProtNLM"/>
    </source>
</evidence>
<dbReference type="EMBL" id="JASGBI010000001">
    <property type="protein sequence ID" value="MDI9239950.1"/>
    <property type="molecule type" value="Genomic_DNA"/>
</dbReference>
<sequence length="425" mass="43848">MSGLAITQAPAPSLPMRFLLAAPAWGMFAGVWLAVQGEGALMSRWAPATVVLVHVVVLGVLGNAMLGALTQFLPVAALSPLAGRRTLPLLHVGLNAGLASFVVGLSKGIGLALHLAALLLGGTLLAFAVLAGVALFRGKGARWLRGGLGVALFSLAVTAVLGVLGLLALTGDVSVALERVVDVHASFGLVGWVLMLIAVVGAMTLPMLQGTRAVPPRWVVGWVVCTMVGLLAGAVMRVWAGAALLAATTLAAAWTFAAASLWLQLRSPHRRNPVLRLSWTVGVVAIASAVALMPLESMGTGTALWVGTLALGIGLPVLVTGMTMEIVSFLAWIHLRGVVPRGRQIPGVGRLVPEADKRIVLALHLIAAAGLLAALALQKGHLASGLLIALAHASTLVVLVRCRFRVVAEARIPAARSSVRLPVRE</sequence>
<comment type="caution">
    <text evidence="2">The sequence shown here is derived from an EMBL/GenBank/DDBJ whole genome shotgun (WGS) entry which is preliminary data.</text>
</comment>
<feature type="transmembrane region" description="Helical" evidence="1">
    <location>
        <begin position="87"/>
        <end position="105"/>
    </location>
</feature>
<feature type="transmembrane region" description="Helical" evidence="1">
    <location>
        <begin position="305"/>
        <end position="333"/>
    </location>
</feature>
<reference evidence="2 3" key="1">
    <citation type="submission" date="2023-05" db="EMBL/GenBank/DDBJ databases">
        <title>Lysobacter sp. strain LF1 Genome sequencing and assembly.</title>
        <authorList>
            <person name="Jung Y."/>
        </authorList>
    </citation>
    <scope>NUCLEOTIDE SEQUENCE [LARGE SCALE GENOMIC DNA]</scope>
    <source>
        <strain evidence="2 3">LF1</strain>
    </source>
</reference>
<feature type="transmembrane region" description="Helical" evidence="1">
    <location>
        <begin position="189"/>
        <end position="206"/>
    </location>
</feature>